<dbReference type="Proteomes" id="UP000192578">
    <property type="component" value="Unassembled WGS sequence"/>
</dbReference>
<sequence length="87" mass="9987">MPQLSLRTYPTAEEDFEGLGDDPFSLFDLRSHRSVVFLLPTGCDLATGEDQFHHNGRVAGDVKDQPQYREKEHDKLSRRRSLSDPQE</sequence>
<keyword evidence="3" id="KW-1185">Reference proteome</keyword>
<feature type="compositionally biased region" description="Basic and acidic residues" evidence="1">
    <location>
        <begin position="60"/>
        <end position="75"/>
    </location>
</feature>
<comment type="caution">
    <text evidence="2">The sequence shown here is derived from an EMBL/GenBank/DDBJ whole genome shotgun (WGS) entry which is preliminary data.</text>
</comment>
<proteinExistence type="predicted"/>
<evidence type="ECO:0000313" key="3">
    <source>
        <dbReference type="Proteomes" id="UP000192578"/>
    </source>
</evidence>
<organism evidence="2 3">
    <name type="scientific">Hypsibius exemplaris</name>
    <name type="common">Freshwater tardigrade</name>
    <dbReference type="NCBI Taxonomy" id="2072580"/>
    <lineage>
        <taxon>Eukaryota</taxon>
        <taxon>Metazoa</taxon>
        <taxon>Ecdysozoa</taxon>
        <taxon>Tardigrada</taxon>
        <taxon>Eutardigrada</taxon>
        <taxon>Parachela</taxon>
        <taxon>Hypsibioidea</taxon>
        <taxon>Hypsibiidae</taxon>
        <taxon>Hypsibius</taxon>
    </lineage>
</organism>
<gene>
    <name evidence="2" type="ORF">BV898_04087</name>
</gene>
<name>A0A1W0X324_HYPEX</name>
<reference evidence="3" key="1">
    <citation type="submission" date="2017-01" db="EMBL/GenBank/DDBJ databases">
        <title>Comparative genomics of anhydrobiosis in the tardigrade Hypsibius dujardini.</title>
        <authorList>
            <person name="Yoshida Y."/>
            <person name="Koutsovoulos G."/>
            <person name="Laetsch D."/>
            <person name="Stevens L."/>
            <person name="Kumar S."/>
            <person name="Horikawa D."/>
            <person name="Ishino K."/>
            <person name="Komine S."/>
            <person name="Tomita M."/>
            <person name="Blaxter M."/>
            <person name="Arakawa K."/>
        </authorList>
    </citation>
    <scope>NUCLEOTIDE SEQUENCE [LARGE SCALE GENOMIC DNA]</scope>
    <source>
        <strain evidence="3">Z151</strain>
    </source>
</reference>
<dbReference type="EMBL" id="MTYJ01000020">
    <property type="protein sequence ID" value="OQV21873.1"/>
    <property type="molecule type" value="Genomic_DNA"/>
</dbReference>
<feature type="region of interest" description="Disordered" evidence="1">
    <location>
        <begin position="56"/>
        <end position="87"/>
    </location>
</feature>
<protein>
    <submittedName>
        <fullName evidence="2">Uncharacterized protein</fullName>
    </submittedName>
</protein>
<evidence type="ECO:0000256" key="1">
    <source>
        <dbReference type="SAM" id="MobiDB-lite"/>
    </source>
</evidence>
<evidence type="ECO:0000313" key="2">
    <source>
        <dbReference type="EMBL" id="OQV21873.1"/>
    </source>
</evidence>
<dbReference type="AlphaFoldDB" id="A0A1W0X324"/>
<accession>A0A1W0X324</accession>